<feature type="compositionally biased region" description="Basic and acidic residues" evidence="1">
    <location>
        <begin position="245"/>
        <end position="263"/>
    </location>
</feature>
<feature type="compositionally biased region" description="Low complexity" evidence="1">
    <location>
        <begin position="191"/>
        <end position="205"/>
    </location>
</feature>
<feature type="compositionally biased region" description="Polar residues" evidence="1">
    <location>
        <begin position="114"/>
        <end position="123"/>
    </location>
</feature>
<feature type="domain" description="RabBD" evidence="2">
    <location>
        <begin position="17"/>
        <end position="81"/>
    </location>
</feature>
<feature type="region of interest" description="Disordered" evidence="1">
    <location>
        <begin position="83"/>
        <end position="140"/>
    </location>
</feature>
<dbReference type="GO" id="GO:0006886">
    <property type="term" value="P:intracellular protein transport"/>
    <property type="evidence" value="ECO:0007669"/>
    <property type="project" value="InterPro"/>
</dbReference>
<dbReference type="InterPro" id="IPR010911">
    <property type="entry name" value="Rab_BD"/>
</dbReference>
<dbReference type="GeneID" id="116219282"/>
<dbReference type="Gene3D" id="3.30.40.10">
    <property type="entry name" value="Zinc/RING finger domain, C3HC4 (zinc finger)"/>
    <property type="match status" value="1"/>
</dbReference>
<feature type="compositionally biased region" description="Basic and acidic residues" evidence="1">
    <location>
        <begin position="221"/>
        <end position="236"/>
    </location>
</feature>
<feature type="compositionally biased region" description="Polar residues" evidence="1">
    <location>
        <begin position="160"/>
        <end position="184"/>
    </location>
</feature>
<name>A0A6P8F0T7_CLUHA</name>
<reference evidence="4" key="1">
    <citation type="submission" date="2025-08" db="UniProtKB">
        <authorList>
            <consortium name="RefSeq"/>
        </authorList>
    </citation>
    <scope>IDENTIFICATION</scope>
</reference>
<dbReference type="Proteomes" id="UP000515152">
    <property type="component" value="Chromosome 3"/>
</dbReference>
<evidence type="ECO:0000256" key="1">
    <source>
        <dbReference type="SAM" id="MobiDB-lite"/>
    </source>
</evidence>
<proteinExistence type="predicted"/>
<organism evidence="3 4">
    <name type="scientific">Clupea harengus</name>
    <name type="common">Atlantic herring</name>
    <dbReference type="NCBI Taxonomy" id="7950"/>
    <lineage>
        <taxon>Eukaryota</taxon>
        <taxon>Metazoa</taxon>
        <taxon>Chordata</taxon>
        <taxon>Craniata</taxon>
        <taxon>Vertebrata</taxon>
        <taxon>Euteleostomi</taxon>
        <taxon>Actinopterygii</taxon>
        <taxon>Neopterygii</taxon>
        <taxon>Teleostei</taxon>
        <taxon>Clupei</taxon>
        <taxon>Clupeiformes</taxon>
        <taxon>Clupeoidei</taxon>
        <taxon>Clupeidae</taxon>
        <taxon>Clupea</taxon>
    </lineage>
</organism>
<keyword evidence="3" id="KW-1185">Reference proteome</keyword>
<feature type="compositionally biased region" description="Acidic residues" evidence="1">
    <location>
        <begin position="320"/>
        <end position="329"/>
    </location>
</feature>
<dbReference type="KEGG" id="char:116219282"/>
<feature type="region of interest" description="Disordered" evidence="1">
    <location>
        <begin position="157"/>
        <end position="365"/>
    </location>
</feature>
<evidence type="ECO:0000313" key="4">
    <source>
        <dbReference type="RefSeq" id="XP_031418344.1"/>
    </source>
</evidence>
<evidence type="ECO:0000313" key="3">
    <source>
        <dbReference type="Proteomes" id="UP000515152"/>
    </source>
</evidence>
<protein>
    <submittedName>
        <fullName evidence="4">Uncharacterized protein LOC116219282</fullName>
    </submittedName>
</protein>
<gene>
    <name evidence="4" type="primary">LOC116219282</name>
</gene>
<feature type="compositionally biased region" description="Polar residues" evidence="1">
    <location>
        <begin position="269"/>
        <end position="293"/>
    </location>
</feature>
<dbReference type="OrthoDB" id="8785892at2759"/>
<evidence type="ECO:0000259" key="2">
    <source>
        <dbReference type="PROSITE" id="PS50916"/>
    </source>
</evidence>
<dbReference type="GO" id="GO:0031267">
    <property type="term" value="F:small GTPase binding"/>
    <property type="evidence" value="ECO:0007669"/>
    <property type="project" value="InterPro"/>
</dbReference>
<sequence length="365" mass="39938">MWVESETVPMAVTAEQNFDLSFLSREETQTVLRVLERDRHLKMIEAERVGRLFPGRDTRLGMKNSVSSSPQRAQTVWSTMLPVSPVQANPPPIKASPRLNTQANPPPMKALPRLNTQANTESQAGRAGDSSGGVGKHPSLRSRLSSLLSIPFLQRKSNSRDGNISRDVNISRDGNISRDVNISSGHRDMGSSSRGTDASSSSSISRPQQVNRHGISSEESQAIRKQREITERDKQTESSFPGTHLKAESCTDQTHREKHDRQSPDISRPTKSASRPASLLTTRPASLSEGTSPSPSPEQDRHTVGISIPNEDGPLPSKADEDEDEDEDSREASLPITPDDTSLCCVPLTSDREIKKDVNQPISGV</sequence>
<dbReference type="RefSeq" id="XP_031418344.1">
    <property type="nucleotide sequence ID" value="XM_031562484.2"/>
</dbReference>
<accession>A0A6P8F0T7</accession>
<dbReference type="PROSITE" id="PS50916">
    <property type="entry name" value="RABBD"/>
    <property type="match status" value="1"/>
</dbReference>
<dbReference type="InterPro" id="IPR013083">
    <property type="entry name" value="Znf_RING/FYVE/PHD"/>
</dbReference>
<dbReference type="AlphaFoldDB" id="A0A6P8F0T7"/>